<dbReference type="OrthoDB" id="7989657at2"/>
<dbReference type="PANTHER" id="PTHR43316">
    <property type="entry name" value="HYDROLASE, HALOACID DELAHOGENASE-RELATED"/>
    <property type="match status" value="1"/>
</dbReference>
<organism evidence="4 5">
    <name type="scientific">Pararhodobacter aggregans</name>
    <dbReference type="NCBI Taxonomy" id="404875"/>
    <lineage>
        <taxon>Bacteria</taxon>
        <taxon>Pseudomonadati</taxon>
        <taxon>Pseudomonadota</taxon>
        <taxon>Alphaproteobacteria</taxon>
        <taxon>Rhodobacterales</taxon>
        <taxon>Paracoccaceae</taxon>
        <taxon>Pararhodobacter</taxon>
    </lineage>
</organism>
<dbReference type="EMBL" id="QDDR01000003">
    <property type="protein sequence ID" value="PVE48027.1"/>
    <property type="molecule type" value="Genomic_DNA"/>
</dbReference>
<sequence>MSKNRIRACVFDAYGTLFDVGAAARIAAGEPGAAAWAPRWPEIAADWRRKQLEYTWLRAVAGHHADFWQVTQDGLDWALEKAGLTDPALRERLLALYWQLAAFPEVPGMLAALAGQGQRLAILSNGSPGMLEGAVNSAGLQGVFEALYSVESVGVFKPHDRVYELVGAGLGLEPGEVLFVSSNGWDACAGAAFGFTTAWVNRDGAPMDRLFGRPHHVLGDLAALPGLLAGL</sequence>
<dbReference type="InterPro" id="IPR051540">
    <property type="entry name" value="S-2-haloacid_dehalogenase"/>
</dbReference>
<dbReference type="SFLD" id="SFLDG01129">
    <property type="entry name" value="C1.5:_HAD__Beta-PGM__Phosphata"/>
    <property type="match status" value="1"/>
</dbReference>
<dbReference type="InterPro" id="IPR023214">
    <property type="entry name" value="HAD_sf"/>
</dbReference>
<dbReference type="InterPro" id="IPR006328">
    <property type="entry name" value="2-HAD"/>
</dbReference>
<dbReference type="SUPFAM" id="SSF56784">
    <property type="entry name" value="HAD-like"/>
    <property type="match status" value="1"/>
</dbReference>
<name>A0A2T7UTH5_9RHOB</name>
<dbReference type="PRINTS" id="PR00413">
    <property type="entry name" value="HADHALOGNASE"/>
</dbReference>
<dbReference type="PANTHER" id="PTHR43316:SF3">
    <property type="entry name" value="HALOACID DEHALOGENASE, TYPE II (AFU_ORTHOLOGUE AFUA_2G07750)-RELATED"/>
    <property type="match status" value="1"/>
</dbReference>
<reference evidence="4 5" key="1">
    <citation type="journal article" date="2011" name="Syst. Appl. Microbiol.">
        <title>Defluviimonas denitrificans gen. nov., sp. nov., and Pararhodobacter aggregans gen. nov., sp. nov., non-phototrophic Rhodobacteraceae from the biofilter of a marine aquaculture.</title>
        <authorList>
            <person name="Foesel B.U."/>
            <person name="Drake H.L."/>
            <person name="Schramm A."/>
        </authorList>
    </citation>
    <scope>NUCLEOTIDE SEQUENCE [LARGE SCALE GENOMIC DNA]</scope>
    <source>
        <strain evidence="4 5">D1-19</strain>
    </source>
</reference>
<dbReference type="SFLD" id="SFLDF00045">
    <property type="entry name" value="2-haloacid_dehalogenase"/>
    <property type="match status" value="1"/>
</dbReference>
<dbReference type="Gene3D" id="1.10.150.240">
    <property type="entry name" value="Putative phosphatase, domain 2"/>
    <property type="match status" value="1"/>
</dbReference>
<keyword evidence="2 3" id="KW-0378">Hydrolase</keyword>
<comment type="catalytic activity">
    <reaction evidence="3">
        <text>an (S)-2-haloacid + H2O = a (2R)-2-hydroxycarboxylate + a halide anion + H(+)</text>
        <dbReference type="Rhea" id="RHEA:11192"/>
        <dbReference type="ChEBI" id="CHEBI:15377"/>
        <dbReference type="ChEBI" id="CHEBI:15378"/>
        <dbReference type="ChEBI" id="CHEBI:16042"/>
        <dbReference type="ChEBI" id="CHEBI:58314"/>
        <dbReference type="ChEBI" id="CHEBI:137405"/>
        <dbReference type="EC" id="3.8.1.2"/>
    </reaction>
</comment>
<dbReference type="NCBIfam" id="TIGR01428">
    <property type="entry name" value="HAD_type_II"/>
    <property type="match status" value="1"/>
</dbReference>
<comment type="caution">
    <text evidence="4">The sequence shown here is derived from an EMBL/GenBank/DDBJ whole genome shotgun (WGS) entry which is preliminary data.</text>
</comment>
<evidence type="ECO:0000313" key="5">
    <source>
        <dbReference type="Proteomes" id="UP000244810"/>
    </source>
</evidence>
<evidence type="ECO:0000256" key="3">
    <source>
        <dbReference type="RuleBase" id="RU368077"/>
    </source>
</evidence>
<comment type="similarity">
    <text evidence="1 3">Belongs to the HAD-like hydrolase superfamily. S-2-haloalkanoic acid dehalogenase family.</text>
</comment>
<dbReference type="Pfam" id="PF00702">
    <property type="entry name" value="Hydrolase"/>
    <property type="match status" value="1"/>
</dbReference>
<dbReference type="EC" id="3.8.1.2" evidence="3"/>
<dbReference type="CDD" id="cd02588">
    <property type="entry name" value="HAD_L2-DEX"/>
    <property type="match status" value="1"/>
</dbReference>
<protein>
    <recommendedName>
        <fullName evidence="3">(S)-2-haloacid dehalogenase</fullName>
        <ecNumber evidence="3">3.8.1.2</ecNumber>
    </recommendedName>
    <alternativeName>
        <fullName evidence="3">2-haloalkanoic acid dehalogenase</fullName>
    </alternativeName>
    <alternativeName>
        <fullName evidence="3">Halocarboxylic acid halidohydrolase</fullName>
    </alternativeName>
    <alternativeName>
        <fullName evidence="3">L-2-haloacid dehalogenase</fullName>
    </alternativeName>
</protein>
<gene>
    <name evidence="4" type="ORF">DDE23_07760</name>
</gene>
<dbReference type="SFLD" id="SFLDG01135">
    <property type="entry name" value="C1.5.6:_HAD__Beta-PGM__Phospha"/>
    <property type="match status" value="1"/>
</dbReference>
<comment type="function">
    <text evidence="3">Catalyzes the hydrolytic dehalogenation of small (S)-2-haloalkanoic acids to yield the corresponding (R)-2-hydroxyalkanoic acids.</text>
</comment>
<dbReference type="SFLD" id="SFLDS00003">
    <property type="entry name" value="Haloacid_Dehalogenase"/>
    <property type="match status" value="1"/>
</dbReference>
<dbReference type="InterPro" id="IPR006439">
    <property type="entry name" value="HAD-SF_hydro_IA"/>
</dbReference>
<dbReference type="RefSeq" id="WP_107751401.1">
    <property type="nucleotide sequence ID" value="NZ_QBKF01000004.1"/>
</dbReference>
<proteinExistence type="inferred from homology"/>
<dbReference type="InterPro" id="IPR036412">
    <property type="entry name" value="HAD-like_sf"/>
</dbReference>
<dbReference type="NCBIfam" id="TIGR01493">
    <property type="entry name" value="HAD-SF-IA-v2"/>
    <property type="match status" value="1"/>
</dbReference>
<keyword evidence="5" id="KW-1185">Reference proteome</keyword>
<dbReference type="Proteomes" id="UP000244810">
    <property type="component" value="Unassembled WGS sequence"/>
</dbReference>
<dbReference type="AlphaFoldDB" id="A0A2T7UTH5"/>
<dbReference type="InterPro" id="IPR023198">
    <property type="entry name" value="PGP-like_dom2"/>
</dbReference>
<dbReference type="GO" id="GO:0018784">
    <property type="term" value="F:(S)-2-haloacid dehalogenase activity"/>
    <property type="evidence" value="ECO:0007669"/>
    <property type="project" value="UniProtKB-UniRule"/>
</dbReference>
<dbReference type="Gene3D" id="3.40.50.1000">
    <property type="entry name" value="HAD superfamily/HAD-like"/>
    <property type="match status" value="1"/>
</dbReference>
<evidence type="ECO:0000256" key="1">
    <source>
        <dbReference type="ARBA" id="ARBA00008106"/>
    </source>
</evidence>
<evidence type="ECO:0000256" key="2">
    <source>
        <dbReference type="ARBA" id="ARBA00022801"/>
    </source>
</evidence>
<accession>A0A2T7UTH5</accession>
<evidence type="ECO:0000313" key="4">
    <source>
        <dbReference type="EMBL" id="PVE48027.1"/>
    </source>
</evidence>